<protein>
    <submittedName>
        <fullName evidence="1">Uncharacterized protein</fullName>
    </submittedName>
</protein>
<comment type="caution">
    <text evidence="1">The sequence shown here is derived from an EMBL/GenBank/DDBJ whole genome shotgun (WGS) entry which is preliminary data.</text>
</comment>
<proteinExistence type="predicted"/>
<sequence>MYYAIIVAAIFLFVMLIAWFATGTSEPYKYGGNKDPKQQLDDWQNDFFPKHNKN</sequence>
<evidence type="ECO:0000313" key="2">
    <source>
        <dbReference type="Proteomes" id="UP001595906"/>
    </source>
</evidence>
<organism evidence="1 2">
    <name type="scientific">Parasediminibacterium paludis</name>
    <dbReference type="NCBI Taxonomy" id="908966"/>
    <lineage>
        <taxon>Bacteria</taxon>
        <taxon>Pseudomonadati</taxon>
        <taxon>Bacteroidota</taxon>
        <taxon>Chitinophagia</taxon>
        <taxon>Chitinophagales</taxon>
        <taxon>Chitinophagaceae</taxon>
        <taxon>Parasediminibacterium</taxon>
    </lineage>
</organism>
<dbReference type="RefSeq" id="WP_379011798.1">
    <property type="nucleotide sequence ID" value="NZ_JBHSDC010000002.1"/>
</dbReference>
<keyword evidence="2" id="KW-1185">Reference proteome</keyword>
<name>A0ABV8PUI4_9BACT</name>
<dbReference type="Proteomes" id="UP001595906">
    <property type="component" value="Unassembled WGS sequence"/>
</dbReference>
<gene>
    <name evidence="1" type="ORF">ACFOW1_01555</name>
</gene>
<dbReference type="EMBL" id="JBHSDC010000002">
    <property type="protein sequence ID" value="MFC4230557.1"/>
    <property type="molecule type" value="Genomic_DNA"/>
</dbReference>
<evidence type="ECO:0000313" key="1">
    <source>
        <dbReference type="EMBL" id="MFC4230557.1"/>
    </source>
</evidence>
<reference evidence="2" key="1">
    <citation type="journal article" date="2019" name="Int. J. Syst. Evol. Microbiol.">
        <title>The Global Catalogue of Microorganisms (GCM) 10K type strain sequencing project: providing services to taxonomists for standard genome sequencing and annotation.</title>
        <authorList>
            <consortium name="The Broad Institute Genomics Platform"/>
            <consortium name="The Broad Institute Genome Sequencing Center for Infectious Disease"/>
            <person name="Wu L."/>
            <person name="Ma J."/>
        </authorList>
    </citation>
    <scope>NUCLEOTIDE SEQUENCE [LARGE SCALE GENOMIC DNA]</scope>
    <source>
        <strain evidence="2">CECT 8010</strain>
    </source>
</reference>
<accession>A0ABV8PUI4</accession>